<proteinExistence type="predicted"/>
<evidence type="ECO:0000313" key="1">
    <source>
        <dbReference type="EMBL" id="QSP94641.1"/>
    </source>
</evidence>
<accession>A0ABX7MQN8</accession>
<protein>
    <submittedName>
        <fullName evidence="1">Uncharacterized protein</fullName>
    </submittedName>
</protein>
<organism evidence="1 2">
    <name type="scientific">Marinobacter salinisoli</name>
    <dbReference type="NCBI Taxonomy" id="2769486"/>
    <lineage>
        <taxon>Bacteria</taxon>
        <taxon>Pseudomonadati</taxon>
        <taxon>Pseudomonadota</taxon>
        <taxon>Gammaproteobacteria</taxon>
        <taxon>Pseudomonadales</taxon>
        <taxon>Marinobacteraceae</taxon>
        <taxon>Marinobacter</taxon>
    </lineage>
</organism>
<reference evidence="1 2" key="1">
    <citation type="submission" date="2021-03" db="EMBL/GenBank/DDBJ databases">
        <title>Genome sequencing of Marinobacter sp. LPB0319.</title>
        <authorList>
            <person name="Kim J."/>
        </authorList>
    </citation>
    <scope>NUCLEOTIDE SEQUENCE [LARGE SCALE GENOMIC DNA]</scope>
    <source>
        <strain evidence="1 2">LPB0319</strain>
    </source>
</reference>
<dbReference type="Proteomes" id="UP000663555">
    <property type="component" value="Chromosome"/>
</dbReference>
<keyword evidence="2" id="KW-1185">Reference proteome</keyword>
<dbReference type="EMBL" id="CP071247">
    <property type="protein sequence ID" value="QSP94641.1"/>
    <property type="molecule type" value="Genomic_DNA"/>
</dbReference>
<dbReference type="RefSeq" id="WP_206643861.1">
    <property type="nucleotide sequence ID" value="NZ_CP071247.1"/>
</dbReference>
<sequence length="54" mass="5960">MDTPARPNQTDILNKLYCMKQKQLAKALESGNNLRSQVLAAEAEAIFNAIKAAR</sequence>
<name>A0ABX7MQN8_9GAMM</name>
<gene>
    <name evidence="1" type="ORF">LPB19_15940</name>
</gene>
<evidence type="ECO:0000313" key="2">
    <source>
        <dbReference type="Proteomes" id="UP000663555"/>
    </source>
</evidence>